<evidence type="ECO:0000259" key="7">
    <source>
        <dbReference type="PROSITE" id="PS50928"/>
    </source>
</evidence>
<gene>
    <name evidence="8" type="ORF">SAMN05660860_02226</name>
</gene>
<dbReference type="GO" id="GO:0005886">
    <property type="term" value="C:plasma membrane"/>
    <property type="evidence" value="ECO:0007669"/>
    <property type="project" value="UniProtKB-SubCell"/>
</dbReference>
<comment type="subcellular location">
    <subcellularLocation>
        <location evidence="1">Cell membrane</location>
        <topology evidence="1">Multi-pass membrane protein</topology>
    </subcellularLocation>
</comment>
<dbReference type="SUPFAM" id="SSF161098">
    <property type="entry name" value="MetI-like"/>
    <property type="match status" value="1"/>
</dbReference>
<dbReference type="STRING" id="392333.SAMN05660860_02226"/>
<feature type="transmembrane region" description="Helical" evidence="6">
    <location>
        <begin position="183"/>
        <end position="204"/>
    </location>
</feature>
<dbReference type="AlphaFoldDB" id="A0A1G9S359"/>
<dbReference type="Proteomes" id="UP000182146">
    <property type="component" value="Unassembled WGS sequence"/>
</dbReference>
<evidence type="ECO:0000313" key="8">
    <source>
        <dbReference type="EMBL" id="SDM30018.1"/>
    </source>
</evidence>
<organism evidence="8 9">
    <name type="scientific">Geoalkalibacter ferrihydriticus</name>
    <dbReference type="NCBI Taxonomy" id="392333"/>
    <lineage>
        <taxon>Bacteria</taxon>
        <taxon>Pseudomonadati</taxon>
        <taxon>Thermodesulfobacteriota</taxon>
        <taxon>Desulfuromonadia</taxon>
        <taxon>Desulfuromonadales</taxon>
        <taxon>Geoalkalibacteraceae</taxon>
        <taxon>Geoalkalibacter</taxon>
    </lineage>
</organism>
<evidence type="ECO:0000256" key="2">
    <source>
        <dbReference type="ARBA" id="ARBA00022692"/>
    </source>
</evidence>
<dbReference type="PANTHER" id="PTHR43632">
    <property type="entry name" value="PERMEASE COMPONENT OF TUNGSTATE ABC TRANSPORTER"/>
    <property type="match status" value="1"/>
</dbReference>
<feature type="region of interest" description="Disordered" evidence="5">
    <location>
        <begin position="33"/>
        <end position="53"/>
    </location>
</feature>
<accession>A0A1G9S359</accession>
<dbReference type="NCBIfam" id="NF038017">
    <property type="entry name" value="ABC_perm1"/>
    <property type="match status" value="1"/>
</dbReference>
<dbReference type="EMBL" id="FNGU01000005">
    <property type="protein sequence ID" value="SDM30018.1"/>
    <property type="molecule type" value="Genomic_DNA"/>
</dbReference>
<feature type="transmembrane region" description="Helical" evidence="6">
    <location>
        <begin position="155"/>
        <end position="176"/>
    </location>
</feature>
<reference evidence="8 9" key="1">
    <citation type="submission" date="2016-10" db="EMBL/GenBank/DDBJ databases">
        <authorList>
            <person name="de Groot N.N."/>
        </authorList>
    </citation>
    <scope>NUCLEOTIDE SEQUENCE [LARGE SCALE GENOMIC DNA]</scope>
    <source>
        <strain evidence="8 9">DSM 17813</strain>
    </source>
</reference>
<evidence type="ECO:0000313" key="9">
    <source>
        <dbReference type="Proteomes" id="UP000182146"/>
    </source>
</evidence>
<feature type="compositionally biased region" description="Basic and acidic residues" evidence="5">
    <location>
        <begin position="41"/>
        <end position="53"/>
    </location>
</feature>
<proteinExistence type="predicted"/>
<evidence type="ECO:0000256" key="4">
    <source>
        <dbReference type="ARBA" id="ARBA00023136"/>
    </source>
</evidence>
<keyword evidence="2 6" id="KW-0812">Transmembrane</keyword>
<evidence type="ECO:0000256" key="5">
    <source>
        <dbReference type="SAM" id="MobiDB-lite"/>
    </source>
</evidence>
<dbReference type="Gene3D" id="1.10.3720.10">
    <property type="entry name" value="MetI-like"/>
    <property type="match status" value="1"/>
</dbReference>
<feature type="domain" description="ABC transmembrane type-1" evidence="7">
    <location>
        <begin position="145"/>
        <end position="341"/>
    </location>
</feature>
<evidence type="ECO:0000256" key="3">
    <source>
        <dbReference type="ARBA" id="ARBA00022989"/>
    </source>
</evidence>
<keyword evidence="3 6" id="KW-1133">Transmembrane helix</keyword>
<sequence length="347" mass="37476">MVTPLFFSLIVWHNPPRPIVIILGAAGSVGGLRDQTANPTEQDRRKNQDADERGKGWIRADQSGICWILIRFDLLNPRPPPLPLPLSHFIGCRSRVGRVIQGMDFSWVSTVNSIPRYSAVEFLFEALSAALVLIINLDREVMVIAWTSLWTSSTAILLATLLAAPIGLTVGAVAFPGRHTIRLLLNTFMALPTVVIGLFLFALLSRQGPLGPMGLLFTPWAMVIGQTVLALPIVAHYMTTAVAGADARIIPTLQTLGAHPLQAAWHILREVRYGLLAAVVAGFGRVVAEVGAAMMLGGNIRNSTRTLTTAIALETSKGDFAFAMALGILLMGLALGVNFLLHTLQQR</sequence>
<dbReference type="PROSITE" id="PS50928">
    <property type="entry name" value="ABC_TM1"/>
    <property type="match status" value="1"/>
</dbReference>
<dbReference type="CDD" id="cd06261">
    <property type="entry name" value="TM_PBP2"/>
    <property type="match status" value="1"/>
</dbReference>
<name>A0A1G9S359_9BACT</name>
<evidence type="ECO:0000256" key="6">
    <source>
        <dbReference type="SAM" id="Phobius"/>
    </source>
</evidence>
<feature type="transmembrane region" description="Helical" evidence="6">
    <location>
        <begin position="320"/>
        <end position="341"/>
    </location>
</feature>
<evidence type="ECO:0000256" key="1">
    <source>
        <dbReference type="ARBA" id="ARBA00004651"/>
    </source>
</evidence>
<dbReference type="GO" id="GO:0055085">
    <property type="term" value="P:transmembrane transport"/>
    <property type="evidence" value="ECO:0007669"/>
    <property type="project" value="InterPro"/>
</dbReference>
<dbReference type="InterPro" id="IPR000515">
    <property type="entry name" value="MetI-like"/>
</dbReference>
<feature type="transmembrane region" description="Helical" evidence="6">
    <location>
        <begin position="275"/>
        <end position="300"/>
    </location>
</feature>
<dbReference type="PANTHER" id="PTHR43632:SF1">
    <property type="entry name" value="PERMEASE COMPONENT OF TUNGSTATE ABC TRANSPORTER"/>
    <property type="match status" value="1"/>
</dbReference>
<feature type="transmembrane region" description="Helical" evidence="6">
    <location>
        <begin position="216"/>
        <end position="238"/>
    </location>
</feature>
<keyword evidence="4 6" id="KW-0472">Membrane</keyword>
<dbReference type="InterPro" id="IPR049783">
    <property type="entry name" value="ABC_perm_TupB-like"/>
</dbReference>
<protein>
    <submittedName>
        <fullName evidence="8">ABC-type tungstate transport system, substrate-binding protein</fullName>
    </submittedName>
</protein>
<dbReference type="InterPro" id="IPR035906">
    <property type="entry name" value="MetI-like_sf"/>
</dbReference>